<keyword evidence="8" id="KW-0472">Membrane</keyword>
<keyword evidence="5 9" id="KW-0999">Mitochondrion inner membrane</keyword>
<evidence type="ECO:0000256" key="9">
    <source>
        <dbReference type="RuleBase" id="RU363009"/>
    </source>
</evidence>
<accession>A0ABS2YJK6</accession>
<keyword evidence="7 9" id="KW-0496">Mitochondrion</keyword>
<comment type="caution">
    <text evidence="10">The sequence shown here is derived from an EMBL/GenBank/DDBJ whole genome shotgun (WGS) entry which is preliminary data.</text>
</comment>
<gene>
    <name evidence="10" type="primary">Mic13</name>
    <name evidence="10" type="ORF">GTO93_0016818</name>
</gene>
<protein>
    <recommendedName>
        <fullName evidence="3 9">MICOS complex subunit MIC13</fullName>
    </recommendedName>
</protein>
<evidence type="ECO:0000256" key="5">
    <source>
        <dbReference type="ARBA" id="ARBA00022792"/>
    </source>
</evidence>
<comment type="subcellular location">
    <subcellularLocation>
        <location evidence="1 9">Mitochondrion inner membrane</location>
        <topology evidence="1 9">Single-pass membrane protein</topology>
    </subcellularLocation>
</comment>
<organism evidence="10 11">
    <name type="scientific">Polyodon spathula</name>
    <name type="common">North American paddlefish</name>
    <name type="synonym">Squalus spathula</name>
    <dbReference type="NCBI Taxonomy" id="7913"/>
    <lineage>
        <taxon>Eukaryota</taxon>
        <taxon>Metazoa</taxon>
        <taxon>Chordata</taxon>
        <taxon>Craniata</taxon>
        <taxon>Vertebrata</taxon>
        <taxon>Euteleostomi</taxon>
        <taxon>Actinopterygii</taxon>
        <taxon>Chondrostei</taxon>
        <taxon>Acipenseriformes</taxon>
        <taxon>Polyodontidae</taxon>
        <taxon>Polyodon</taxon>
    </lineage>
</organism>
<comment type="function">
    <text evidence="9">Component of the MICOS complex, a large protein complex of the mitochondrial inner membrane that plays crucial roles in the maintenance of crista junctions, inner membrane architecture, and formation of contact sites to the outer membrane.</text>
</comment>
<dbReference type="EMBL" id="JAAWVQ010155048">
    <property type="protein sequence ID" value="MBN3286078.1"/>
    <property type="molecule type" value="Genomic_DNA"/>
</dbReference>
<evidence type="ECO:0000256" key="2">
    <source>
        <dbReference type="ARBA" id="ARBA00006771"/>
    </source>
</evidence>
<dbReference type="InterPro" id="IPR026769">
    <property type="entry name" value="Mic13"/>
</dbReference>
<evidence type="ECO:0000256" key="8">
    <source>
        <dbReference type="ARBA" id="ARBA00023136"/>
    </source>
</evidence>
<dbReference type="Pfam" id="PF15884">
    <property type="entry name" value="QIL1"/>
    <property type="match status" value="1"/>
</dbReference>
<reference evidence="10" key="1">
    <citation type="journal article" date="2021" name="Cell">
        <title>Tracing the genetic footprints of vertebrate landing in non-teleost ray-finned fishes.</title>
        <authorList>
            <person name="Bi X."/>
            <person name="Wang K."/>
            <person name="Yang L."/>
            <person name="Pan H."/>
            <person name="Jiang H."/>
            <person name="Wei Q."/>
            <person name="Fang M."/>
            <person name="Yu H."/>
            <person name="Zhu C."/>
            <person name="Cai Y."/>
            <person name="He Y."/>
            <person name="Gan X."/>
            <person name="Zeng H."/>
            <person name="Yu D."/>
            <person name="Zhu Y."/>
            <person name="Jiang H."/>
            <person name="Qiu Q."/>
            <person name="Yang H."/>
            <person name="Zhang Y.E."/>
            <person name="Wang W."/>
            <person name="Zhu M."/>
            <person name="He S."/>
            <person name="Zhang G."/>
        </authorList>
    </citation>
    <scope>NUCLEOTIDE SEQUENCE</scope>
    <source>
        <strain evidence="10">Pddl_001</strain>
    </source>
</reference>
<evidence type="ECO:0000313" key="11">
    <source>
        <dbReference type="Proteomes" id="UP001166093"/>
    </source>
</evidence>
<evidence type="ECO:0000256" key="3">
    <source>
        <dbReference type="ARBA" id="ARBA00018172"/>
    </source>
</evidence>
<comment type="similarity">
    <text evidence="2 9">Belongs to the MICOS complex subunit Mic13 family.</text>
</comment>
<dbReference type="Proteomes" id="UP001166093">
    <property type="component" value="Unassembled WGS sequence"/>
</dbReference>
<evidence type="ECO:0000256" key="6">
    <source>
        <dbReference type="ARBA" id="ARBA00022989"/>
    </source>
</evidence>
<dbReference type="PANTHER" id="PTHR31816:SF3">
    <property type="entry name" value="MICOS COMPLEX SUBUNIT MIC13"/>
    <property type="match status" value="1"/>
</dbReference>
<keyword evidence="4" id="KW-0812">Transmembrane</keyword>
<feature type="non-terminal residue" evidence="10">
    <location>
        <position position="121"/>
    </location>
</feature>
<proteinExistence type="inferred from homology"/>
<dbReference type="PANTHER" id="PTHR31816">
    <property type="entry name" value="MICOS COMPLEX SUBUNIT MIC13"/>
    <property type="match status" value="1"/>
</dbReference>
<feature type="non-terminal residue" evidence="10">
    <location>
        <position position="1"/>
    </location>
</feature>
<evidence type="ECO:0000256" key="4">
    <source>
        <dbReference type="ARBA" id="ARBA00022692"/>
    </source>
</evidence>
<evidence type="ECO:0000256" key="7">
    <source>
        <dbReference type="ARBA" id="ARBA00023128"/>
    </source>
</evidence>
<keyword evidence="11" id="KW-1185">Reference proteome</keyword>
<comment type="subunit">
    <text evidence="9">Component of the mitochondrial contact site and cristae organizing system (MICOS) complex.</text>
</comment>
<evidence type="ECO:0000313" key="10">
    <source>
        <dbReference type="EMBL" id="MBN3286078.1"/>
    </source>
</evidence>
<name>A0ABS2YJK6_POLSP</name>
<evidence type="ECO:0000256" key="1">
    <source>
        <dbReference type="ARBA" id="ARBA00004434"/>
    </source>
</evidence>
<keyword evidence="6" id="KW-1133">Transmembrane helix</keyword>
<sequence>MGSSGGTWTNARVPAPLFCRVLTKVGVAGGAVYVAYDQGLLGNGEKGSEVLSKAKAAIPPAVDEWMKYFGWELPAPPKIEFSPSQAWNSGVQTTMSALSVAPSRAQEYTQRGWQYVRDLTK</sequence>